<feature type="transmembrane region" description="Helical" evidence="7">
    <location>
        <begin position="346"/>
        <end position="367"/>
    </location>
</feature>
<dbReference type="FunFam" id="1.20.1250.20:FF:000057">
    <property type="entry name" value="MFS general substrate transporter"/>
    <property type="match status" value="1"/>
</dbReference>
<keyword evidence="3" id="KW-0813">Transport</keyword>
<keyword evidence="6 7" id="KW-0472">Membrane</keyword>
<evidence type="ECO:0000256" key="2">
    <source>
        <dbReference type="ARBA" id="ARBA00008335"/>
    </source>
</evidence>
<dbReference type="FunFam" id="1.20.1250.20:FF:000013">
    <property type="entry name" value="MFS general substrate transporter"/>
    <property type="match status" value="1"/>
</dbReference>
<dbReference type="InterPro" id="IPR036259">
    <property type="entry name" value="MFS_trans_sf"/>
</dbReference>
<keyword evidence="5 7" id="KW-1133">Transmembrane helix</keyword>
<dbReference type="SUPFAM" id="SSF103473">
    <property type="entry name" value="MFS general substrate transporter"/>
    <property type="match status" value="1"/>
</dbReference>
<evidence type="ECO:0000256" key="4">
    <source>
        <dbReference type="ARBA" id="ARBA00022692"/>
    </source>
</evidence>
<evidence type="ECO:0000259" key="8">
    <source>
        <dbReference type="PROSITE" id="PS50850"/>
    </source>
</evidence>
<evidence type="ECO:0000256" key="3">
    <source>
        <dbReference type="ARBA" id="ARBA00022448"/>
    </source>
</evidence>
<sequence>MAQITENPPEEKPDAVAVEFVYVPGTKEEKLLTNIGNAQLAGMGRSLGMSNSDYDWALSIFFFGYVLFEVPSNLLLARSKPSVFIPTLIVVWGSLCCLMAAVSNFAGLMALRFVLGCVEAGFAPGVLFLMSSWYTKAEQARRYAVYWSAAVASGAFGGLIAGAITGRLDGAAGIQGWKWLFIIEGLCTVVVGSGAYYFLFDFPENTKGFTDTERRLLIERLRYDGQGDMATETNDEAAVATSPWSATLMAMRDWRVWGLILIYSMIVGAGTMSYYLPTLTATLGYSAIHAQYMTVPIYMVALVFCLGVAVSSDYFHERKFHIAACAAFGFAASVVAAVVLNSTVRYVMLCFMAAGIWSALPMVLTWTGNTIQWPREKRAVAFALVNALGNLSSVYGSRIWPAWDSPRHAVGFGVTAGFLGLAVLLTLLLGVLFRLYPHDSYVRRQMARGAQGLRV</sequence>
<dbReference type="Pfam" id="PF07690">
    <property type="entry name" value="MFS_1"/>
    <property type="match status" value="1"/>
</dbReference>
<comment type="subcellular location">
    <subcellularLocation>
        <location evidence="1">Membrane</location>
        <topology evidence="1">Multi-pass membrane protein</topology>
    </subcellularLocation>
</comment>
<evidence type="ECO:0000313" key="10">
    <source>
        <dbReference type="Proteomes" id="UP001194746"/>
    </source>
</evidence>
<feature type="domain" description="Major facilitator superfamily (MFS) profile" evidence="8">
    <location>
        <begin position="1"/>
        <end position="440"/>
    </location>
</feature>
<protein>
    <recommendedName>
        <fullName evidence="8">Major facilitator superfamily (MFS) profile domain-containing protein</fullName>
    </recommendedName>
</protein>
<gene>
    <name evidence="9" type="ORF">FE257_009693</name>
</gene>
<feature type="transmembrane region" description="Helical" evidence="7">
    <location>
        <begin position="143"/>
        <end position="164"/>
    </location>
</feature>
<accession>A0AAD4GSM4</accession>
<keyword evidence="4 7" id="KW-0812">Transmembrane</keyword>
<feature type="transmembrane region" description="Helical" evidence="7">
    <location>
        <begin position="83"/>
        <end position="103"/>
    </location>
</feature>
<feature type="transmembrane region" description="Helical" evidence="7">
    <location>
        <begin position="412"/>
        <end position="436"/>
    </location>
</feature>
<dbReference type="InterPro" id="IPR011701">
    <property type="entry name" value="MFS"/>
</dbReference>
<dbReference type="EMBL" id="VCAU01000057">
    <property type="protein sequence ID" value="KAF9887740.1"/>
    <property type="molecule type" value="Genomic_DNA"/>
</dbReference>
<feature type="transmembrane region" description="Helical" evidence="7">
    <location>
        <begin position="56"/>
        <end position="76"/>
    </location>
</feature>
<dbReference type="GO" id="GO:0022857">
    <property type="term" value="F:transmembrane transporter activity"/>
    <property type="evidence" value="ECO:0007669"/>
    <property type="project" value="InterPro"/>
</dbReference>
<name>A0AAD4GSM4_ASPNN</name>
<dbReference type="InterPro" id="IPR020846">
    <property type="entry name" value="MFS_dom"/>
</dbReference>
<comment type="similarity">
    <text evidence="2">Belongs to the major facilitator superfamily.</text>
</comment>
<feature type="transmembrane region" description="Helical" evidence="7">
    <location>
        <begin position="109"/>
        <end position="131"/>
    </location>
</feature>
<dbReference type="PANTHER" id="PTHR43791:SF38">
    <property type="entry name" value="MAJOR FACILITATOR SUPERFAMILY (MFS) PROFILE DOMAIN-CONTAINING PROTEIN"/>
    <property type="match status" value="1"/>
</dbReference>
<dbReference type="Gene3D" id="1.20.1250.20">
    <property type="entry name" value="MFS general substrate transporter like domains"/>
    <property type="match status" value="2"/>
</dbReference>
<evidence type="ECO:0000256" key="5">
    <source>
        <dbReference type="ARBA" id="ARBA00022989"/>
    </source>
</evidence>
<keyword evidence="10" id="KW-1185">Reference proteome</keyword>
<evidence type="ECO:0000256" key="6">
    <source>
        <dbReference type="ARBA" id="ARBA00023136"/>
    </source>
</evidence>
<evidence type="ECO:0000256" key="7">
    <source>
        <dbReference type="SAM" id="Phobius"/>
    </source>
</evidence>
<dbReference type="Proteomes" id="UP001194746">
    <property type="component" value="Unassembled WGS sequence"/>
</dbReference>
<dbReference type="PANTHER" id="PTHR43791">
    <property type="entry name" value="PERMEASE-RELATED"/>
    <property type="match status" value="1"/>
</dbReference>
<reference evidence="9" key="1">
    <citation type="journal article" date="2019" name="Beilstein J. Org. Chem.">
        <title>Nanangenines: drimane sesquiterpenoids as the dominant metabolite cohort of a novel Australian fungus, Aspergillus nanangensis.</title>
        <authorList>
            <person name="Lacey H.J."/>
            <person name="Gilchrist C.L.M."/>
            <person name="Crombie A."/>
            <person name="Kalaitzis J.A."/>
            <person name="Vuong D."/>
            <person name="Rutledge P.J."/>
            <person name="Turner P."/>
            <person name="Pitt J.I."/>
            <person name="Lacey E."/>
            <person name="Chooi Y.H."/>
            <person name="Piggott A.M."/>
        </authorList>
    </citation>
    <scope>NUCLEOTIDE SEQUENCE</scope>
    <source>
        <strain evidence="9">MST-FP2251</strain>
    </source>
</reference>
<evidence type="ECO:0000256" key="1">
    <source>
        <dbReference type="ARBA" id="ARBA00004141"/>
    </source>
</evidence>
<feature type="transmembrane region" description="Helical" evidence="7">
    <location>
        <begin position="322"/>
        <end position="340"/>
    </location>
</feature>
<dbReference type="PROSITE" id="PS50850">
    <property type="entry name" value="MFS"/>
    <property type="match status" value="1"/>
</dbReference>
<reference evidence="9" key="2">
    <citation type="submission" date="2020-02" db="EMBL/GenBank/DDBJ databases">
        <authorList>
            <person name="Gilchrist C.L.M."/>
            <person name="Chooi Y.-H."/>
        </authorList>
    </citation>
    <scope>NUCLEOTIDE SEQUENCE</scope>
    <source>
        <strain evidence="9">MST-FP2251</strain>
    </source>
</reference>
<proteinExistence type="inferred from homology"/>
<comment type="caution">
    <text evidence="9">The sequence shown here is derived from an EMBL/GenBank/DDBJ whole genome shotgun (WGS) entry which is preliminary data.</text>
</comment>
<dbReference type="AlphaFoldDB" id="A0AAD4GSM4"/>
<feature type="transmembrane region" description="Helical" evidence="7">
    <location>
        <begin position="256"/>
        <end position="276"/>
    </location>
</feature>
<feature type="transmembrane region" description="Helical" evidence="7">
    <location>
        <begin position="176"/>
        <end position="199"/>
    </location>
</feature>
<dbReference type="GO" id="GO:0016020">
    <property type="term" value="C:membrane"/>
    <property type="evidence" value="ECO:0007669"/>
    <property type="project" value="UniProtKB-SubCell"/>
</dbReference>
<evidence type="ECO:0000313" key="9">
    <source>
        <dbReference type="EMBL" id="KAF9887740.1"/>
    </source>
</evidence>
<organism evidence="9 10">
    <name type="scientific">Aspergillus nanangensis</name>
    <dbReference type="NCBI Taxonomy" id="2582783"/>
    <lineage>
        <taxon>Eukaryota</taxon>
        <taxon>Fungi</taxon>
        <taxon>Dikarya</taxon>
        <taxon>Ascomycota</taxon>
        <taxon>Pezizomycotina</taxon>
        <taxon>Eurotiomycetes</taxon>
        <taxon>Eurotiomycetidae</taxon>
        <taxon>Eurotiales</taxon>
        <taxon>Aspergillaceae</taxon>
        <taxon>Aspergillus</taxon>
        <taxon>Aspergillus subgen. Circumdati</taxon>
    </lineage>
</organism>
<feature type="transmembrane region" description="Helical" evidence="7">
    <location>
        <begin position="288"/>
        <end position="310"/>
    </location>
</feature>
<feature type="transmembrane region" description="Helical" evidence="7">
    <location>
        <begin position="379"/>
        <end position="400"/>
    </location>
</feature>